<reference evidence="1 2" key="1">
    <citation type="submission" date="2020-02" db="EMBL/GenBank/DDBJ databases">
        <title>Sequencing the genomes of 1000 actinobacteria strains.</title>
        <authorList>
            <person name="Klenk H.-P."/>
        </authorList>
    </citation>
    <scope>NUCLEOTIDE SEQUENCE [LARGE SCALE GENOMIC DNA]</scope>
    <source>
        <strain evidence="1 2">DSM 27960</strain>
    </source>
</reference>
<sequence>MKILSQQRHRNHIQRPRLTSRGRLLLALTVVAGVGALTLPTLGSSSAAYVDEAKASPNLIGMPAAFSLEVKSNNNGDIWSPATTEATAAIVNAITDTTVPPGSVSKPLLMSSSVRVSPTSTVSGTITPTIKPASDCIGTCASIYDFIQLSAWWGTPAAPLTSPIATDVTVPAFNALTSRSVTATPGTEQLLTIKITLRRPPLAIYNGVATNVGVVYNGITDSSLG</sequence>
<name>A0A7X5TS03_9MICO</name>
<dbReference type="EMBL" id="JAAMOX010000001">
    <property type="protein sequence ID" value="NIH52881.1"/>
    <property type="molecule type" value="Genomic_DNA"/>
</dbReference>
<accession>A0A7X5TS03</accession>
<dbReference type="RefSeq" id="WP_167148044.1">
    <property type="nucleotide sequence ID" value="NZ_JAAMOX010000001.1"/>
</dbReference>
<proteinExistence type="predicted"/>
<protein>
    <submittedName>
        <fullName evidence="1">Uncharacterized protein</fullName>
    </submittedName>
</protein>
<organism evidence="1 2">
    <name type="scientific">Lysinibacter cavernae</name>
    <dbReference type="NCBI Taxonomy" id="1640652"/>
    <lineage>
        <taxon>Bacteria</taxon>
        <taxon>Bacillati</taxon>
        <taxon>Actinomycetota</taxon>
        <taxon>Actinomycetes</taxon>
        <taxon>Micrococcales</taxon>
        <taxon>Microbacteriaceae</taxon>
        <taxon>Lysinibacter</taxon>
    </lineage>
</organism>
<evidence type="ECO:0000313" key="2">
    <source>
        <dbReference type="Proteomes" id="UP000541033"/>
    </source>
</evidence>
<dbReference type="AlphaFoldDB" id="A0A7X5TS03"/>
<evidence type="ECO:0000313" key="1">
    <source>
        <dbReference type="EMBL" id="NIH52881.1"/>
    </source>
</evidence>
<comment type="caution">
    <text evidence="1">The sequence shown here is derived from an EMBL/GenBank/DDBJ whole genome shotgun (WGS) entry which is preliminary data.</text>
</comment>
<keyword evidence="2" id="KW-1185">Reference proteome</keyword>
<dbReference type="Proteomes" id="UP000541033">
    <property type="component" value="Unassembled WGS sequence"/>
</dbReference>
<gene>
    <name evidence="1" type="ORF">FHX76_000749</name>
</gene>